<organism evidence="2 3">
    <name type="scientific">Trichoderma asperellum</name>
    <name type="common">Filamentous fungus</name>
    <dbReference type="NCBI Taxonomy" id="101201"/>
    <lineage>
        <taxon>Eukaryota</taxon>
        <taxon>Fungi</taxon>
        <taxon>Dikarya</taxon>
        <taxon>Ascomycota</taxon>
        <taxon>Pezizomycotina</taxon>
        <taxon>Sordariomycetes</taxon>
        <taxon>Hypocreomycetidae</taxon>
        <taxon>Hypocreales</taxon>
        <taxon>Hypocreaceae</taxon>
        <taxon>Trichoderma</taxon>
    </lineage>
</organism>
<evidence type="ECO:0000313" key="3">
    <source>
        <dbReference type="Proteomes" id="UP000517252"/>
    </source>
</evidence>
<reference evidence="2 3" key="1">
    <citation type="submission" date="2020-07" db="EMBL/GenBank/DDBJ databases">
        <title>Trichoderma asperellum IC-1 whole genome shotgun sequence.</title>
        <authorList>
            <person name="Kanamasa S."/>
            <person name="Takahashi H."/>
        </authorList>
    </citation>
    <scope>NUCLEOTIDE SEQUENCE [LARGE SCALE GENOMIC DNA]</scope>
    <source>
        <strain evidence="2 3">IC-1</strain>
    </source>
</reference>
<dbReference type="OrthoDB" id="5030973at2759"/>
<protein>
    <submittedName>
        <fullName evidence="2">Uncharacterized protein</fullName>
    </submittedName>
</protein>
<sequence length="329" mass="36570">MDESEIWLSDEDEGDFDEDDEAASDPTFFSLGLTYQGQPGGFHVRNRPRQRQRKAVSAFRGGSKKRPAFTVSCNAKAIIHGEMGPSSEKHATLLVYEFKFNSYRGARIKEADVLFEFHAMKGRAGGPSVRRVAPYGQHKMQETLQSESSKHGLELTVGPNIPAVNVGLTLSGEATVDKVTKHYTEVTGDNPQSDDWGNYFQARFFLSENKSQASGIPAKLCACILLERDDDEDFICAPYLKVTPNFTTMVTSLFSTREPDDPIIFSVAEPPFNELDTMVDIDVDNLGATDLDQLWDCTAYTEYGHSVKQPKSRNSECTPDDIATEKTPK</sequence>
<dbReference type="EMBL" id="BLZH01000011">
    <property type="protein sequence ID" value="GFP58994.1"/>
    <property type="molecule type" value="Genomic_DNA"/>
</dbReference>
<accession>A0A6V8R1Q3</accession>
<feature type="region of interest" description="Disordered" evidence="1">
    <location>
        <begin position="308"/>
        <end position="329"/>
    </location>
</feature>
<name>A0A6V8R1Q3_TRIAP</name>
<evidence type="ECO:0000313" key="2">
    <source>
        <dbReference type="EMBL" id="GFP58994.1"/>
    </source>
</evidence>
<dbReference type="AlphaFoldDB" id="A0A6V8R1Q3"/>
<gene>
    <name evidence="2" type="ORF">TASIC1_0011036100</name>
</gene>
<feature type="region of interest" description="Disordered" evidence="1">
    <location>
        <begin position="1"/>
        <end position="21"/>
    </location>
</feature>
<proteinExistence type="predicted"/>
<dbReference type="Proteomes" id="UP000517252">
    <property type="component" value="Unassembled WGS sequence"/>
</dbReference>
<comment type="caution">
    <text evidence="2">The sequence shown here is derived from an EMBL/GenBank/DDBJ whole genome shotgun (WGS) entry which is preliminary data.</text>
</comment>
<evidence type="ECO:0000256" key="1">
    <source>
        <dbReference type="SAM" id="MobiDB-lite"/>
    </source>
</evidence>